<sequence>MLLHSSGGAFGNHLVQGILSRNTTADKIRNISAIRICKYGPALTRGCAHGDDIDKYSGGDCELDELDLSLAKTFY</sequence>
<accession>A0A1V4JSI9</accession>
<name>A0A1V4JSI9_PATFA</name>
<dbReference type="AlphaFoldDB" id="A0A1V4JSI9"/>
<reference evidence="1 2" key="1">
    <citation type="submission" date="2016-02" db="EMBL/GenBank/DDBJ databases">
        <title>Band-tailed pigeon sequencing and assembly.</title>
        <authorList>
            <person name="Soares A.E."/>
            <person name="Novak B.J."/>
            <person name="Rice E.S."/>
            <person name="O'Connell B."/>
            <person name="Chang D."/>
            <person name="Weber S."/>
            <person name="Shapiro B."/>
        </authorList>
    </citation>
    <scope>NUCLEOTIDE SEQUENCE [LARGE SCALE GENOMIC DNA]</scope>
    <source>
        <strain evidence="1">BTP2013</strain>
        <tissue evidence="1">Blood</tissue>
    </source>
</reference>
<proteinExistence type="predicted"/>
<organism evidence="1 2">
    <name type="scientific">Patagioenas fasciata monilis</name>
    <dbReference type="NCBI Taxonomy" id="372326"/>
    <lineage>
        <taxon>Eukaryota</taxon>
        <taxon>Metazoa</taxon>
        <taxon>Chordata</taxon>
        <taxon>Craniata</taxon>
        <taxon>Vertebrata</taxon>
        <taxon>Euteleostomi</taxon>
        <taxon>Archelosauria</taxon>
        <taxon>Archosauria</taxon>
        <taxon>Dinosauria</taxon>
        <taxon>Saurischia</taxon>
        <taxon>Theropoda</taxon>
        <taxon>Coelurosauria</taxon>
        <taxon>Aves</taxon>
        <taxon>Neognathae</taxon>
        <taxon>Neoaves</taxon>
        <taxon>Columbimorphae</taxon>
        <taxon>Columbiformes</taxon>
        <taxon>Columbidae</taxon>
        <taxon>Patagioenas</taxon>
    </lineage>
</organism>
<gene>
    <name evidence="1" type="ORF">AV530_004125</name>
</gene>
<evidence type="ECO:0000313" key="2">
    <source>
        <dbReference type="Proteomes" id="UP000190648"/>
    </source>
</evidence>
<dbReference type="EMBL" id="LSYS01006642">
    <property type="protein sequence ID" value="OPJ74677.1"/>
    <property type="molecule type" value="Genomic_DNA"/>
</dbReference>
<protein>
    <submittedName>
        <fullName evidence="1">Uncharacterized protein</fullName>
    </submittedName>
</protein>
<evidence type="ECO:0000313" key="1">
    <source>
        <dbReference type="EMBL" id="OPJ74677.1"/>
    </source>
</evidence>
<comment type="caution">
    <text evidence="1">The sequence shown here is derived from an EMBL/GenBank/DDBJ whole genome shotgun (WGS) entry which is preliminary data.</text>
</comment>
<dbReference type="Proteomes" id="UP000190648">
    <property type="component" value="Unassembled WGS sequence"/>
</dbReference>
<keyword evidence="2" id="KW-1185">Reference proteome</keyword>